<dbReference type="EMBL" id="OU015584">
    <property type="protein sequence ID" value="CAG5083207.1"/>
    <property type="molecule type" value="Genomic_DNA"/>
</dbReference>
<accession>A0A916JN38</accession>
<dbReference type="RefSeq" id="WP_258542339.1">
    <property type="nucleotide sequence ID" value="NZ_OU015584.1"/>
</dbReference>
<keyword evidence="1" id="KW-0812">Transmembrane</keyword>
<name>A0A916JN38_9FLAO</name>
<keyword evidence="3" id="KW-1185">Reference proteome</keyword>
<keyword evidence="1" id="KW-0472">Membrane</keyword>
<feature type="transmembrane region" description="Helical" evidence="1">
    <location>
        <begin position="14"/>
        <end position="34"/>
    </location>
</feature>
<proteinExistence type="predicted"/>
<sequence>MVVRPREQFWIKQILLSTTLSALIFFSVSFLTYLRNIIPFHYLGKDEWYHVEIGFPITFYSEFFLDGNRSPNAGWDEHALLIDILATWLTTLLGYLLFLKYYKKTKYNLDKHDA</sequence>
<dbReference type="Proteomes" id="UP000683507">
    <property type="component" value="Chromosome"/>
</dbReference>
<dbReference type="KEGG" id="ptan:CRYO30217_02122"/>
<dbReference type="AlphaFoldDB" id="A0A916JN38"/>
<keyword evidence="1" id="KW-1133">Transmembrane helix</keyword>
<gene>
    <name evidence="2" type="ORF">CRYO30217_02122</name>
</gene>
<evidence type="ECO:0000313" key="3">
    <source>
        <dbReference type="Proteomes" id="UP000683507"/>
    </source>
</evidence>
<organism evidence="2 3">
    <name type="scientific">Parvicella tangerina</name>
    <dbReference type="NCBI Taxonomy" id="2829795"/>
    <lineage>
        <taxon>Bacteria</taxon>
        <taxon>Pseudomonadati</taxon>
        <taxon>Bacteroidota</taxon>
        <taxon>Flavobacteriia</taxon>
        <taxon>Flavobacteriales</taxon>
        <taxon>Parvicellaceae</taxon>
        <taxon>Parvicella</taxon>
    </lineage>
</organism>
<evidence type="ECO:0000256" key="1">
    <source>
        <dbReference type="SAM" id="Phobius"/>
    </source>
</evidence>
<feature type="transmembrane region" description="Helical" evidence="1">
    <location>
        <begin position="79"/>
        <end position="99"/>
    </location>
</feature>
<evidence type="ECO:0000313" key="2">
    <source>
        <dbReference type="EMBL" id="CAG5083207.1"/>
    </source>
</evidence>
<protein>
    <submittedName>
        <fullName evidence="2">Uncharacterized protein</fullName>
    </submittedName>
</protein>
<reference evidence="2" key="1">
    <citation type="submission" date="2021-04" db="EMBL/GenBank/DDBJ databases">
        <authorList>
            <person name="Rodrigo-Torres L."/>
            <person name="Arahal R. D."/>
            <person name="Lucena T."/>
        </authorList>
    </citation>
    <scope>NUCLEOTIDE SEQUENCE</scope>
    <source>
        <strain evidence="2">AS29M-1</strain>
    </source>
</reference>